<organism evidence="4 7">
    <name type="scientific">Lacticaseibacillus rhamnosus</name>
    <name type="common">Lactobacillus rhamnosus</name>
    <dbReference type="NCBI Taxonomy" id="47715"/>
    <lineage>
        <taxon>Bacteria</taxon>
        <taxon>Bacillati</taxon>
        <taxon>Bacillota</taxon>
        <taxon>Bacilli</taxon>
        <taxon>Lactobacillales</taxon>
        <taxon>Lactobacillaceae</taxon>
        <taxon>Lacticaseibacillus</taxon>
    </lineage>
</organism>
<protein>
    <submittedName>
        <fullName evidence="4">LPXTG cell wall anchor domain-containing protein</fullName>
    </submittedName>
</protein>
<dbReference type="EMBL" id="JACCKI010000003">
    <property type="protein sequence ID" value="NZA04744.1"/>
    <property type="molecule type" value="Genomic_DNA"/>
</dbReference>
<evidence type="ECO:0000313" key="4">
    <source>
        <dbReference type="EMBL" id="NZA04744.1"/>
    </source>
</evidence>
<evidence type="ECO:0000256" key="3">
    <source>
        <dbReference type="SAM" id="SignalP"/>
    </source>
</evidence>
<feature type="signal peptide" evidence="3">
    <location>
        <begin position="1"/>
        <end position="30"/>
    </location>
</feature>
<comment type="caution">
    <text evidence="4">The sequence shown here is derived from an EMBL/GenBank/DDBJ whole genome shotgun (WGS) entry which is preliminary data.</text>
</comment>
<reference evidence="5 6" key="1">
    <citation type="submission" date="2019-04" db="EMBL/GenBank/DDBJ databases">
        <title>Genome Announcement to Ensure Probiotic Safety of Lactobacillus rhamnosus UBLR-58.</title>
        <authorList>
            <person name="Sulthana A."/>
            <person name="Lakshmi S.G."/>
            <person name="Madempudi R.S."/>
        </authorList>
    </citation>
    <scope>NUCLEOTIDE SEQUENCE [LARGE SCALE GENOMIC DNA]</scope>
    <source>
        <strain evidence="5 6">UBLR-58</strain>
    </source>
</reference>
<evidence type="ECO:0000313" key="6">
    <source>
        <dbReference type="Proteomes" id="UP000307517"/>
    </source>
</evidence>
<evidence type="ECO:0000256" key="1">
    <source>
        <dbReference type="SAM" id="MobiDB-lite"/>
    </source>
</evidence>
<feature type="transmembrane region" description="Helical" evidence="2">
    <location>
        <begin position="88"/>
        <end position="109"/>
    </location>
</feature>
<dbReference type="Proteomes" id="UP000552935">
    <property type="component" value="Unassembled WGS sequence"/>
</dbReference>
<proteinExistence type="predicted"/>
<evidence type="ECO:0000256" key="2">
    <source>
        <dbReference type="SAM" id="Phobius"/>
    </source>
</evidence>
<sequence length="118" mass="12747">MKQKKTNFLMMLLLLALLMMAGTATQSVHAEVSVAQVELTGEMPAPNPEQPAVPEPGKPGQPEDKGQQPRHLAATTERLPQTGDDVQVWYVVIGVEILIIVLLSALLVLGRSRQGGQK</sequence>
<accession>A0A508YQ81</accession>
<name>A0A508YQ81_LACRH</name>
<evidence type="ECO:0000313" key="7">
    <source>
        <dbReference type="Proteomes" id="UP000552935"/>
    </source>
</evidence>
<keyword evidence="2" id="KW-0472">Membrane</keyword>
<feature type="chain" id="PRO_5043769770" evidence="3">
    <location>
        <begin position="31"/>
        <end position="118"/>
    </location>
</feature>
<dbReference type="RefSeq" id="WP_005691719.1">
    <property type="nucleotide sequence ID" value="NZ_CABFNI010000010.1"/>
</dbReference>
<dbReference type="Proteomes" id="UP000307517">
    <property type="component" value="Unassembled WGS sequence"/>
</dbReference>
<keyword evidence="3" id="KW-0732">Signal</keyword>
<dbReference type="NCBIfam" id="TIGR01167">
    <property type="entry name" value="LPXTG_anchor"/>
    <property type="match status" value="1"/>
</dbReference>
<reference evidence="4 7" key="2">
    <citation type="submission" date="2020-07" db="EMBL/GenBank/DDBJ databases">
        <title>Organ Donor 1.</title>
        <authorList>
            <person name="Marsh A.J."/>
            <person name="Azcarate-Peril M.A."/>
        </authorList>
    </citation>
    <scope>NUCLEOTIDE SEQUENCE [LARGE SCALE GENOMIC DNA]</scope>
    <source>
        <strain evidence="4 7">AMC0712</strain>
    </source>
</reference>
<evidence type="ECO:0000313" key="5">
    <source>
        <dbReference type="EMBL" id="THC81030.1"/>
    </source>
</evidence>
<keyword evidence="2" id="KW-0812">Transmembrane</keyword>
<feature type="compositionally biased region" description="Pro residues" evidence="1">
    <location>
        <begin position="45"/>
        <end position="59"/>
    </location>
</feature>
<dbReference type="AlphaFoldDB" id="A0A508YQ81"/>
<feature type="region of interest" description="Disordered" evidence="1">
    <location>
        <begin position="39"/>
        <end position="79"/>
    </location>
</feature>
<gene>
    <name evidence="5" type="ORF">E6L36_12085</name>
    <name evidence="4" type="ORF">H0N82_06395</name>
</gene>
<keyword evidence="2" id="KW-1133">Transmembrane helix</keyword>
<dbReference type="EMBL" id="SSHM01000001">
    <property type="protein sequence ID" value="THC81030.1"/>
    <property type="molecule type" value="Genomic_DNA"/>
</dbReference>